<dbReference type="Pfam" id="PF00034">
    <property type="entry name" value="Cytochrom_C"/>
    <property type="match status" value="1"/>
</dbReference>
<dbReference type="NCBIfam" id="TIGR03805">
    <property type="entry name" value="beta_helix_1"/>
    <property type="match status" value="1"/>
</dbReference>
<dbReference type="Gene3D" id="2.160.20.10">
    <property type="entry name" value="Single-stranded right-handed beta-helix, Pectin lyase-like"/>
    <property type="match status" value="1"/>
</dbReference>
<keyword evidence="8" id="KW-1185">Reference proteome</keyword>
<keyword evidence="1 5" id="KW-0349">Heme</keyword>
<protein>
    <submittedName>
        <fullName evidence="7">Cytochrome-c peroxidase</fullName>
    </submittedName>
</protein>
<dbReference type="InterPro" id="IPR039448">
    <property type="entry name" value="Beta_helix"/>
</dbReference>
<dbReference type="Proteomes" id="UP000294829">
    <property type="component" value="Unassembled WGS sequence"/>
</dbReference>
<dbReference type="RefSeq" id="WP_133326902.1">
    <property type="nucleotide sequence ID" value="NZ_SMYL01000002.1"/>
</dbReference>
<dbReference type="InterPro" id="IPR009056">
    <property type="entry name" value="Cyt_c-like_dom"/>
</dbReference>
<dbReference type="InterPro" id="IPR036909">
    <property type="entry name" value="Cyt_c-like_dom_sf"/>
</dbReference>
<dbReference type="Gene3D" id="1.10.760.10">
    <property type="entry name" value="Cytochrome c-like domain"/>
    <property type="match status" value="1"/>
</dbReference>
<dbReference type="PANTHER" id="PTHR22990:SF15">
    <property type="entry name" value="F-BOX ONLY PROTEIN 10"/>
    <property type="match status" value="1"/>
</dbReference>
<name>A0A4R5W649_9BURK</name>
<keyword evidence="7" id="KW-0575">Peroxidase</keyword>
<keyword evidence="2 5" id="KW-0479">Metal-binding</keyword>
<evidence type="ECO:0000256" key="5">
    <source>
        <dbReference type="PROSITE-ProRule" id="PRU00433"/>
    </source>
</evidence>
<dbReference type="GO" id="GO:0020037">
    <property type="term" value="F:heme binding"/>
    <property type="evidence" value="ECO:0007669"/>
    <property type="project" value="InterPro"/>
</dbReference>
<dbReference type="InterPro" id="IPR022442">
    <property type="entry name" value="SO_2930-like_dom"/>
</dbReference>
<evidence type="ECO:0000256" key="4">
    <source>
        <dbReference type="ARBA" id="ARBA00023004"/>
    </source>
</evidence>
<evidence type="ECO:0000313" key="7">
    <source>
        <dbReference type="EMBL" id="TDK67546.1"/>
    </source>
</evidence>
<dbReference type="InterPro" id="IPR011050">
    <property type="entry name" value="Pectin_lyase_fold/virulence"/>
</dbReference>
<keyword evidence="7" id="KW-0560">Oxidoreductase</keyword>
<dbReference type="InterPro" id="IPR012334">
    <property type="entry name" value="Pectin_lyas_fold"/>
</dbReference>
<dbReference type="GO" id="GO:0046872">
    <property type="term" value="F:metal ion binding"/>
    <property type="evidence" value="ECO:0007669"/>
    <property type="project" value="UniProtKB-KW"/>
</dbReference>
<evidence type="ECO:0000256" key="3">
    <source>
        <dbReference type="ARBA" id="ARBA00022737"/>
    </source>
</evidence>
<dbReference type="AlphaFoldDB" id="A0A4R5W649"/>
<evidence type="ECO:0000313" key="8">
    <source>
        <dbReference type="Proteomes" id="UP000294829"/>
    </source>
</evidence>
<reference evidence="7 8" key="1">
    <citation type="submission" date="2019-03" db="EMBL/GenBank/DDBJ databases">
        <title>Sapientia aquatica gen. nov., sp. nov., isolated from a crater lake.</title>
        <authorList>
            <person name="Felfoldi T."/>
            <person name="Szabo A."/>
            <person name="Toth E."/>
            <person name="Schumann P."/>
            <person name="Keki Z."/>
            <person name="Marialigeti K."/>
            <person name="Mathe I."/>
        </authorList>
    </citation>
    <scope>NUCLEOTIDE SEQUENCE [LARGE SCALE GENOMIC DNA]</scope>
    <source>
        <strain evidence="7 8">SA-152</strain>
    </source>
</reference>
<sequence length="507" mass="53702">MSKKGIALTLVAVLVAAGAGYLGARKQYANAGAEAVAAAQSLQTSRTGSTGKGSAAQLSDALAAAMTGKTIVVKPGELIQAAVAQAKSGDTVQVMPGTYNETVYIDKDNIALVGVIQEGKWPTLDGMSKLNDAVLYSGNGIRVENFKIVKFKGNAIMGQAGNNFVIRHNWIEDTGVYGIFPQFGQNGLIQYNVLSGIEDAAIYVGMSDNIQVDHNEVHGNVAGIEIENSRHAIVEDNMVYDNAGGVLTFVTPWLPIKTTFDVIIRNNFVVNNNHKNFGAVGSIVSGVPSGTGVIVMAAKDVVIENNVIRDNKNAGIIVADHKSFANITVDPESDPYPDRVQVLSNLFSNNGYEPIDDIKALMLASLTKQGPDIVAVGGGTGNCMVDRASHSTLGISGWATVCPITTSAQTVSLLLDKPATPRSTETVTKGQVLYNGICAGCHTYSARMIGPPTQIIQALYAGNPQGIADYIAHPTKKRDDFPPMPSQGHLSPEMRKLVAEYMLSVKK</sequence>
<dbReference type="PANTHER" id="PTHR22990">
    <property type="entry name" value="F-BOX ONLY PROTEIN"/>
    <property type="match status" value="1"/>
</dbReference>
<dbReference type="SUPFAM" id="SSF46626">
    <property type="entry name" value="Cytochrome c"/>
    <property type="match status" value="1"/>
</dbReference>
<keyword evidence="4 5" id="KW-0408">Iron</keyword>
<keyword evidence="3" id="KW-0677">Repeat</keyword>
<dbReference type="Pfam" id="PF13229">
    <property type="entry name" value="Beta_helix"/>
    <property type="match status" value="1"/>
</dbReference>
<evidence type="ECO:0000259" key="6">
    <source>
        <dbReference type="PROSITE" id="PS51007"/>
    </source>
</evidence>
<comment type="caution">
    <text evidence="7">The sequence shown here is derived from an EMBL/GenBank/DDBJ whole genome shotgun (WGS) entry which is preliminary data.</text>
</comment>
<accession>A0A4R5W649</accession>
<dbReference type="GO" id="GO:0004601">
    <property type="term" value="F:peroxidase activity"/>
    <property type="evidence" value="ECO:0007669"/>
    <property type="project" value="UniProtKB-KW"/>
</dbReference>
<gene>
    <name evidence="7" type="ORF">E2I14_07290</name>
</gene>
<dbReference type="PROSITE" id="PS51007">
    <property type="entry name" value="CYTC"/>
    <property type="match status" value="1"/>
</dbReference>
<evidence type="ECO:0000256" key="1">
    <source>
        <dbReference type="ARBA" id="ARBA00022617"/>
    </source>
</evidence>
<dbReference type="GO" id="GO:0009055">
    <property type="term" value="F:electron transfer activity"/>
    <property type="evidence" value="ECO:0007669"/>
    <property type="project" value="InterPro"/>
</dbReference>
<proteinExistence type="predicted"/>
<dbReference type="OrthoDB" id="338827at2"/>
<feature type="domain" description="Cytochrome c" evidence="6">
    <location>
        <begin position="425"/>
        <end position="506"/>
    </location>
</feature>
<dbReference type="SMART" id="SM00710">
    <property type="entry name" value="PbH1"/>
    <property type="match status" value="8"/>
</dbReference>
<dbReference type="SUPFAM" id="SSF51126">
    <property type="entry name" value="Pectin lyase-like"/>
    <property type="match status" value="1"/>
</dbReference>
<organism evidence="7 8">
    <name type="scientific">Sapientia aquatica</name>
    <dbReference type="NCBI Taxonomy" id="1549640"/>
    <lineage>
        <taxon>Bacteria</taxon>
        <taxon>Pseudomonadati</taxon>
        <taxon>Pseudomonadota</taxon>
        <taxon>Betaproteobacteria</taxon>
        <taxon>Burkholderiales</taxon>
        <taxon>Oxalobacteraceae</taxon>
        <taxon>Sapientia</taxon>
    </lineage>
</organism>
<dbReference type="InterPro" id="IPR006626">
    <property type="entry name" value="PbH1"/>
</dbReference>
<evidence type="ECO:0000256" key="2">
    <source>
        <dbReference type="ARBA" id="ARBA00022723"/>
    </source>
</evidence>
<dbReference type="EMBL" id="SMYL01000002">
    <property type="protein sequence ID" value="TDK67546.1"/>
    <property type="molecule type" value="Genomic_DNA"/>
</dbReference>
<dbReference type="InterPro" id="IPR051550">
    <property type="entry name" value="SCF-Subunits/Alg-Epimerases"/>
</dbReference>